<dbReference type="Proteomes" id="UP001209755">
    <property type="component" value="Unassembled WGS sequence"/>
</dbReference>
<dbReference type="RefSeq" id="WP_264603171.1">
    <property type="nucleotide sequence ID" value="NZ_JAOQNS010000013.1"/>
</dbReference>
<keyword evidence="1" id="KW-0732">Signal</keyword>
<dbReference type="InterPro" id="IPR010679">
    <property type="entry name" value="DUF1254"/>
</dbReference>
<comment type="caution">
    <text evidence="4">The sequence shown here is derived from an EMBL/GenBank/DDBJ whole genome shotgun (WGS) entry which is preliminary data.</text>
</comment>
<dbReference type="SUPFAM" id="SSF160935">
    <property type="entry name" value="VPA0735-like"/>
    <property type="match status" value="1"/>
</dbReference>
<evidence type="ECO:0008006" key="6">
    <source>
        <dbReference type="Google" id="ProtNLM"/>
    </source>
</evidence>
<dbReference type="PANTHER" id="PTHR36509">
    <property type="entry name" value="BLL3101 PROTEIN"/>
    <property type="match status" value="1"/>
</dbReference>
<protein>
    <recommendedName>
        <fullName evidence="6">DUF1214 domain-containing protein</fullName>
    </recommendedName>
</protein>
<sequence length="335" mass="35869">MRSLIAAGLFLVPLSAFAAEPVTVDTLVRAESDTMLRATLKTNKVGVGELVHERKLASADEPQPIIRANQDTLYSVVVLDLSEPATVTLPEVGDRFQSMLVINQDHYSFVESSPGSYELTEEKVGTRFAFVLFRTFVDVGNPDDFAAAHAAQDGITVSGGGKGPFEAPEWDLEGLAAARKAVSDLASAVGFDAARAFGRKDEVDPIDHMVGAMAGWAGQPATTASAAIGSVEENDGTTPYAVTVKDVPVDAFWSVTVYNAGGYLEPNDLGRNSYNNFSAKPNGDGSYTIHFGGCDDGRANCIPITKGWNYTVRLYRPRAEILDGSWVFPVPEPVE</sequence>
<dbReference type="PANTHER" id="PTHR36509:SF2">
    <property type="entry name" value="BLL3101 PROTEIN"/>
    <property type="match status" value="1"/>
</dbReference>
<name>A0ABT3HGR8_9HYPH</name>
<gene>
    <name evidence="4" type="ORF">M2319_003953</name>
</gene>
<dbReference type="Gene3D" id="2.60.40.1610">
    <property type="entry name" value="Domain of unknown function DUF1254"/>
    <property type="match status" value="1"/>
</dbReference>
<dbReference type="Pfam" id="PF06742">
    <property type="entry name" value="DUF1214"/>
    <property type="match status" value="1"/>
</dbReference>
<evidence type="ECO:0000259" key="3">
    <source>
        <dbReference type="Pfam" id="PF06863"/>
    </source>
</evidence>
<evidence type="ECO:0000313" key="4">
    <source>
        <dbReference type="EMBL" id="MCW2309597.1"/>
    </source>
</evidence>
<reference evidence="5" key="1">
    <citation type="submission" date="2023-07" db="EMBL/GenBank/DDBJ databases">
        <title>Genome sequencing of Purple Non-Sulfur Bacteria from various extreme environments.</title>
        <authorList>
            <person name="Mayer M."/>
        </authorList>
    </citation>
    <scope>NUCLEOTIDE SEQUENCE [LARGE SCALE GENOMIC DNA]</scope>
    <source>
        <strain evidence="5">DSM 17935</strain>
    </source>
</reference>
<feature type="signal peptide" evidence="1">
    <location>
        <begin position="1"/>
        <end position="18"/>
    </location>
</feature>
<dbReference type="Gene3D" id="2.60.120.600">
    <property type="entry name" value="Domain of unknown function DUF1214, C-terminal domain"/>
    <property type="match status" value="1"/>
</dbReference>
<dbReference type="Pfam" id="PF06863">
    <property type="entry name" value="DUF1254"/>
    <property type="match status" value="1"/>
</dbReference>
<dbReference type="InterPro" id="IPR037049">
    <property type="entry name" value="DUF1214_C_sf"/>
</dbReference>
<keyword evidence="5" id="KW-1185">Reference proteome</keyword>
<proteinExistence type="predicted"/>
<evidence type="ECO:0000259" key="2">
    <source>
        <dbReference type="Pfam" id="PF06742"/>
    </source>
</evidence>
<feature type="chain" id="PRO_5045569626" description="DUF1214 domain-containing protein" evidence="1">
    <location>
        <begin position="19"/>
        <end position="335"/>
    </location>
</feature>
<accession>A0ABT3HGR8</accession>
<feature type="domain" description="DUF1254" evidence="3">
    <location>
        <begin position="48"/>
        <end position="157"/>
    </location>
</feature>
<dbReference type="EMBL" id="JAOQNS010000013">
    <property type="protein sequence ID" value="MCW2309597.1"/>
    <property type="molecule type" value="Genomic_DNA"/>
</dbReference>
<dbReference type="InterPro" id="IPR010621">
    <property type="entry name" value="DUF1214"/>
</dbReference>
<feature type="domain" description="DUF1214" evidence="2">
    <location>
        <begin position="233"/>
        <end position="318"/>
    </location>
</feature>
<evidence type="ECO:0000313" key="5">
    <source>
        <dbReference type="Proteomes" id="UP001209755"/>
    </source>
</evidence>
<organism evidence="4 5">
    <name type="scientific">Rhodobium gokarnense</name>
    <dbReference type="NCBI Taxonomy" id="364296"/>
    <lineage>
        <taxon>Bacteria</taxon>
        <taxon>Pseudomonadati</taxon>
        <taxon>Pseudomonadota</taxon>
        <taxon>Alphaproteobacteria</taxon>
        <taxon>Hyphomicrobiales</taxon>
        <taxon>Rhodobiaceae</taxon>
        <taxon>Rhodobium</taxon>
    </lineage>
</organism>
<evidence type="ECO:0000256" key="1">
    <source>
        <dbReference type="SAM" id="SignalP"/>
    </source>
</evidence>
<dbReference type="InterPro" id="IPR037050">
    <property type="entry name" value="DUF1254_sf"/>
</dbReference>